<dbReference type="AlphaFoldDB" id="A0A2I1ILX3"/>
<comment type="similarity">
    <text evidence="2">Belongs to the FAD-dependent glycerol-3-phosphate dehydrogenase family.</text>
</comment>
<dbReference type="STRING" id="33007.HMPREF3198_00542"/>
<dbReference type="SUPFAM" id="SSF51905">
    <property type="entry name" value="FAD/NAD(P)-binding domain"/>
    <property type="match status" value="1"/>
</dbReference>
<dbReference type="InterPro" id="IPR036188">
    <property type="entry name" value="FAD/NAD-bd_sf"/>
</dbReference>
<dbReference type="SUPFAM" id="SSF54373">
    <property type="entry name" value="FAD-linked reductases, C-terminal domain"/>
    <property type="match status" value="1"/>
</dbReference>
<sequence>MTEGALNPEHRRAALQEMANGEELDILVLGGGVTGAGIAYDAALRGLRVGIVEAQDWASGTSSRSSKLVHGGLRYLYQLDFKLVHEALTERGLLLETTAPHLVKKLPLLWPFKTPVIERAYSTVGVGMYDAMAQMAHRGSVPIQHHVTRKGALSLVPDLRRDSLIGAMVYYDARVDDARLVVNLVRSAVDYGALAASRTMVTDMSKDSTGRVTGATIRDLEDGKEYQVRARTIINASGVWTEKTEAMGGTGGGLKVLASKGIHIVVPKERIKGKTGMFVRTEKSVLFIIPWKRYWIIGTTDTKYVEDLRNPVANKTDIDYVLDQANKVLNDPLTHDDIIGVYAGLRPLLQPGTKDGDSAKSTKVSREHTVTEAAPGLVVIAGGKLTTYRPMAEDAVDFALGDRAKTLKSLTAKTPLRGADGYHALWNRRRVLAEDSGLSVEHIEDMLDRYGSDIELLLDSIAKDATLGEELEGAPEYLRAEVAFAVTHEGAMHLEDVLCHRIRLTYEHKDHGLSALEEIASIMASLLDWNDEKKKFEIDSYTARVKAEDEARTATDDASSQAIRDHIGDVTDFYPLKGQN</sequence>
<dbReference type="GO" id="GO:0004368">
    <property type="term" value="F:glycerol-3-phosphate dehydrogenase (quinone) activity"/>
    <property type="evidence" value="ECO:0007669"/>
    <property type="project" value="InterPro"/>
</dbReference>
<protein>
    <submittedName>
        <fullName evidence="8">Glycerol-3-phosphate dehydrogenase/oxidase</fullName>
    </submittedName>
</protein>
<evidence type="ECO:0000256" key="2">
    <source>
        <dbReference type="ARBA" id="ARBA00007330"/>
    </source>
</evidence>
<keyword evidence="4" id="KW-0274">FAD</keyword>
<dbReference type="InterPro" id="IPR038299">
    <property type="entry name" value="DAO_C_sf"/>
</dbReference>
<comment type="cofactor">
    <cofactor evidence="1">
        <name>FAD</name>
        <dbReference type="ChEBI" id="CHEBI:57692"/>
    </cofactor>
</comment>
<dbReference type="Pfam" id="PF01266">
    <property type="entry name" value="DAO"/>
    <property type="match status" value="1"/>
</dbReference>
<evidence type="ECO:0000256" key="5">
    <source>
        <dbReference type="ARBA" id="ARBA00023002"/>
    </source>
</evidence>
<dbReference type="InterPro" id="IPR000447">
    <property type="entry name" value="G3P_DH_FAD-dep"/>
</dbReference>
<dbReference type="Proteomes" id="UP000235122">
    <property type="component" value="Unassembled WGS sequence"/>
</dbReference>
<evidence type="ECO:0000313" key="8">
    <source>
        <dbReference type="EMBL" id="PKY72117.1"/>
    </source>
</evidence>
<reference evidence="8 9" key="1">
    <citation type="submission" date="2017-12" db="EMBL/GenBank/DDBJ databases">
        <title>Phylogenetic diversity of female urinary microbiome.</title>
        <authorList>
            <person name="Thomas-White K."/>
            <person name="Wolfe A.J."/>
        </authorList>
    </citation>
    <scope>NUCLEOTIDE SEQUENCE [LARGE SCALE GENOMIC DNA]</scope>
    <source>
        <strain evidence="8 9">UMB0402</strain>
    </source>
</reference>
<proteinExistence type="inferred from homology"/>
<dbReference type="InterPro" id="IPR031656">
    <property type="entry name" value="DAO_C"/>
</dbReference>
<evidence type="ECO:0000259" key="6">
    <source>
        <dbReference type="Pfam" id="PF01266"/>
    </source>
</evidence>
<keyword evidence="9" id="KW-1185">Reference proteome</keyword>
<comment type="caution">
    <text evidence="8">The sequence shown here is derived from an EMBL/GenBank/DDBJ whole genome shotgun (WGS) entry which is preliminary data.</text>
</comment>
<dbReference type="EMBL" id="PKKO01000004">
    <property type="protein sequence ID" value="PKY72117.1"/>
    <property type="molecule type" value="Genomic_DNA"/>
</dbReference>
<dbReference type="Gene3D" id="3.30.9.10">
    <property type="entry name" value="D-Amino Acid Oxidase, subunit A, domain 2"/>
    <property type="match status" value="1"/>
</dbReference>
<dbReference type="PRINTS" id="PR01001">
    <property type="entry name" value="FADG3PDH"/>
</dbReference>
<dbReference type="Gene3D" id="3.50.50.60">
    <property type="entry name" value="FAD/NAD(P)-binding domain"/>
    <property type="match status" value="1"/>
</dbReference>
<dbReference type="PANTHER" id="PTHR11985:SF31">
    <property type="entry name" value="GLYCEROL-3-PHOSPHATE DEHYDROGENASE 2"/>
    <property type="match status" value="1"/>
</dbReference>
<accession>A0A2I1ILX3</accession>
<name>A0A2I1ILX3_9ACTO</name>
<organism evidence="8 9">
    <name type="scientific">Winkia neuii</name>
    <dbReference type="NCBI Taxonomy" id="33007"/>
    <lineage>
        <taxon>Bacteria</taxon>
        <taxon>Bacillati</taxon>
        <taxon>Actinomycetota</taxon>
        <taxon>Actinomycetes</taxon>
        <taxon>Actinomycetales</taxon>
        <taxon>Actinomycetaceae</taxon>
        <taxon>Winkia</taxon>
    </lineage>
</organism>
<dbReference type="Pfam" id="PF16901">
    <property type="entry name" value="DAO_C"/>
    <property type="match status" value="1"/>
</dbReference>
<dbReference type="PROSITE" id="PS00978">
    <property type="entry name" value="FAD_G3PDH_2"/>
    <property type="match status" value="1"/>
</dbReference>
<dbReference type="RefSeq" id="WP_024331259.1">
    <property type="nucleotide sequence ID" value="NZ_JASOXK010000003.1"/>
</dbReference>
<evidence type="ECO:0000259" key="7">
    <source>
        <dbReference type="Pfam" id="PF16901"/>
    </source>
</evidence>
<dbReference type="InterPro" id="IPR006076">
    <property type="entry name" value="FAD-dep_OxRdtase"/>
</dbReference>
<dbReference type="GO" id="GO:0046168">
    <property type="term" value="P:glycerol-3-phosphate catabolic process"/>
    <property type="evidence" value="ECO:0007669"/>
    <property type="project" value="TreeGrafter"/>
</dbReference>
<keyword evidence="3" id="KW-0285">Flavoprotein</keyword>
<evidence type="ECO:0000256" key="1">
    <source>
        <dbReference type="ARBA" id="ARBA00001974"/>
    </source>
</evidence>
<gene>
    <name evidence="8" type="ORF">CYJ19_07915</name>
</gene>
<evidence type="ECO:0000256" key="4">
    <source>
        <dbReference type="ARBA" id="ARBA00022827"/>
    </source>
</evidence>
<evidence type="ECO:0000313" key="9">
    <source>
        <dbReference type="Proteomes" id="UP000235122"/>
    </source>
</evidence>
<feature type="domain" description="Alpha-glycerophosphate oxidase C-terminal" evidence="7">
    <location>
        <begin position="410"/>
        <end position="534"/>
    </location>
</feature>
<evidence type="ECO:0000256" key="3">
    <source>
        <dbReference type="ARBA" id="ARBA00022630"/>
    </source>
</evidence>
<feature type="domain" description="FAD dependent oxidoreductase" evidence="6">
    <location>
        <begin position="25"/>
        <end position="383"/>
    </location>
</feature>
<dbReference type="Gene3D" id="1.10.8.870">
    <property type="entry name" value="Alpha-glycerophosphate oxidase, cap domain"/>
    <property type="match status" value="1"/>
</dbReference>
<dbReference type="GeneID" id="35867543"/>
<keyword evidence="5" id="KW-0560">Oxidoreductase</keyword>
<dbReference type="PANTHER" id="PTHR11985">
    <property type="entry name" value="GLYCEROL-3-PHOSPHATE DEHYDROGENASE"/>
    <property type="match status" value="1"/>
</dbReference>